<dbReference type="EMBL" id="CABFNP030000754">
    <property type="protein sequence ID" value="CAI6084931.1"/>
    <property type="molecule type" value="Genomic_DNA"/>
</dbReference>
<organism evidence="2 3">
    <name type="scientific">Clonostachys chloroleuca</name>
    <dbReference type="NCBI Taxonomy" id="1926264"/>
    <lineage>
        <taxon>Eukaryota</taxon>
        <taxon>Fungi</taxon>
        <taxon>Dikarya</taxon>
        <taxon>Ascomycota</taxon>
        <taxon>Pezizomycotina</taxon>
        <taxon>Sordariomycetes</taxon>
        <taxon>Hypocreomycetidae</taxon>
        <taxon>Hypocreales</taxon>
        <taxon>Bionectriaceae</taxon>
        <taxon>Clonostachys</taxon>
    </lineage>
</organism>
<dbReference type="AlphaFoldDB" id="A0AA35LXN8"/>
<evidence type="ECO:0000256" key="1">
    <source>
        <dbReference type="SAM" id="MobiDB-lite"/>
    </source>
</evidence>
<feature type="region of interest" description="Disordered" evidence="1">
    <location>
        <begin position="66"/>
        <end position="92"/>
    </location>
</feature>
<gene>
    <name evidence="2" type="ORF">CCHLO57077_00005045</name>
</gene>
<protein>
    <submittedName>
        <fullName evidence="2">Uncharacterized protein</fullName>
    </submittedName>
</protein>
<feature type="compositionally biased region" description="Basic and acidic residues" evidence="1">
    <location>
        <begin position="171"/>
        <end position="186"/>
    </location>
</feature>
<comment type="caution">
    <text evidence="2">The sequence shown here is derived from an EMBL/GenBank/DDBJ whole genome shotgun (WGS) entry which is preliminary data.</text>
</comment>
<accession>A0AA35LXN8</accession>
<evidence type="ECO:0000313" key="2">
    <source>
        <dbReference type="EMBL" id="CAI6084931.1"/>
    </source>
</evidence>
<evidence type="ECO:0000313" key="3">
    <source>
        <dbReference type="Proteomes" id="UP001160390"/>
    </source>
</evidence>
<keyword evidence="3" id="KW-1185">Reference proteome</keyword>
<sequence>MHTCLTTPKRLATVSCMPMTLPTGPIAALDTTIPYTSTVTTPHSNNTATSASREGVAAMLDLHPLRPRPHLCQDPLGQRQRQRHYQRNPSPNPLPAVSLLLFGGRGVVHLRRLRASHALEPQDELQLQHEDVRRRYEADEVLERAQEPHGPGVRVGGLARHLNVQVQAVDGQRERQPHDGQDDPARLEPAGGRADGVVGRFDAPEDEGG</sequence>
<proteinExistence type="predicted"/>
<feature type="region of interest" description="Disordered" evidence="1">
    <location>
        <begin position="168"/>
        <end position="209"/>
    </location>
</feature>
<dbReference type="Proteomes" id="UP001160390">
    <property type="component" value="Unassembled WGS sequence"/>
</dbReference>
<reference evidence="2" key="1">
    <citation type="submission" date="2023-01" db="EMBL/GenBank/DDBJ databases">
        <authorList>
            <person name="Piombo E."/>
        </authorList>
    </citation>
    <scope>NUCLEOTIDE SEQUENCE</scope>
</reference>
<name>A0AA35LXN8_9HYPO</name>